<accession>A0A7J5B6V5</accession>
<dbReference type="EMBL" id="WBJX01000001">
    <property type="protein sequence ID" value="KAB1639864.1"/>
    <property type="molecule type" value="Genomic_DNA"/>
</dbReference>
<protein>
    <recommendedName>
        <fullName evidence="3">Head-to-tail stopper</fullName>
    </recommendedName>
</protein>
<comment type="caution">
    <text evidence="1">The sequence shown here is derived from an EMBL/GenBank/DDBJ whole genome shotgun (WGS) entry which is preliminary data.</text>
</comment>
<sequence length="111" mass="11850">MLDAWRVPVVRIRDAEGTKDQYNEPIPGEPVSVDLPPALFGPSGTDLASGAGVAATVTEPAVYWPGEWPDVQTGDRLIVDGYEWRVDGIPAKWPLGLAVALTGTHSTRSTP</sequence>
<reference evidence="1 2" key="1">
    <citation type="submission" date="2019-09" db="EMBL/GenBank/DDBJ databases">
        <title>Phylogeny of genus Pseudoclavibacter and closely related genus.</title>
        <authorList>
            <person name="Li Y."/>
        </authorList>
    </citation>
    <scope>NUCLEOTIDE SEQUENCE [LARGE SCALE GENOMIC DNA]</scope>
    <source>
        <strain evidence="1 2">THG-MD12</strain>
    </source>
</reference>
<evidence type="ECO:0000313" key="2">
    <source>
        <dbReference type="Proteomes" id="UP000490386"/>
    </source>
</evidence>
<evidence type="ECO:0008006" key="3">
    <source>
        <dbReference type="Google" id="ProtNLM"/>
    </source>
</evidence>
<dbReference type="RefSeq" id="WP_151423005.1">
    <property type="nucleotide sequence ID" value="NZ_WBJX01000001.1"/>
</dbReference>
<organism evidence="1 2">
    <name type="scientific">Pseudoclavibacter terrae</name>
    <dbReference type="NCBI Taxonomy" id="1530195"/>
    <lineage>
        <taxon>Bacteria</taxon>
        <taxon>Bacillati</taxon>
        <taxon>Actinomycetota</taxon>
        <taxon>Actinomycetes</taxon>
        <taxon>Micrococcales</taxon>
        <taxon>Microbacteriaceae</taxon>
        <taxon>Pseudoclavibacter</taxon>
    </lineage>
</organism>
<evidence type="ECO:0000313" key="1">
    <source>
        <dbReference type="EMBL" id="KAB1639864.1"/>
    </source>
</evidence>
<proteinExistence type="predicted"/>
<keyword evidence="2" id="KW-1185">Reference proteome</keyword>
<dbReference type="Proteomes" id="UP000490386">
    <property type="component" value="Unassembled WGS sequence"/>
</dbReference>
<dbReference type="OrthoDB" id="3268237at2"/>
<dbReference type="AlphaFoldDB" id="A0A7J5B6V5"/>
<name>A0A7J5B6V5_9MICO</name>
<gene>
    <name evidence="1" type="ORF">F8O03_06025</name>
</gene>